<keyword evidence="1" id="KW-1133">Transmembrane helix</keyword>
<keyword evidence="3" id="KW-1185">Reference proteome</keyword>
<proteinExistence type="predicted"/>
<feature type="transmembrane region" description="Helical" evidence="1">
    <location>
        <begin position="75"/>
        <end position="96"/>
    </location>
</feature>
<dbReference type="RefSeq" id="WP_147866629.1">
    <property type="nucleotide sequence ID" value="NZ_CP036264.1"/>
</dbReference>
<feature type="transmembrane region" description="Helical" evidence="1">
    <location>
        <begin position="132"/>
        <end position="160"/>
    </location>
</feature>
<accession>A0A5B9M6Y4</accession>
<sequence>MNDPAKNPYVASSATPGGTFPQGQRATTIDAAAKTGTIISLALISGVMMISGILAYLVFANPPEDQSLLRFDGDAMLFLIIGYGVFVASSGAAIVLRGIMKAQAAAQLKSSDVDLPQPLKADSPLPPQAQSFLGAVATYTLIGQALVEGPAIINAVFLFIDNNLAHLVPIVLAVIGILLQIPTAGKLIAAMEEARR</sequence>
<evidence type="ECO:0000313" key="3">
    <source>
        <dbReference type="Proteomes" id="UP000321353"/>
    </source>
</evidence>
<keyword evidence="1" id="KW-0472">Membrane</keyword>
<evidence type="ECO:0000256" key="1">
    <source>
        <dbReference type="SAM" id="Phobius"/>
    </source>
</evidence>
<organism evidence="2 3">
    <name type="scientific">Stieleria maiorica</name>
    <dbReference type="NCBI Taxonomy" id="2795974"/>
    <lineage>
        <taxon>Bacteria</taxon>
        <taxon>Pseudomonadati</taxon>
        <taxon>Planctomycetota</taxon>
        <taxon>Planctomycetia</taxon>
        <taxon>Pirellulales</taxon>
        <taxon>Pirellulaceae</taxon>
        <taxon>Stieleria</taxon>
    </lineage>
</organism>
<protein>
    <submittedName>
        <fullName evidence="2">Uncharacterized protein</fullName>
    </submittedName>
</protein>
<gene>
    <name evidence="2" type="ORF">Mal15_09120</name>
</gene>
<dbReference type="EMBL" id="CP036264">
    <property type="protein sequence ID" value="QEF96882.1"/>
    <property type="molecule type" value="Genomic_DNA"/>
</dbReference>
<keyword evidence="1" id="KW-0812">Transmembrane</keyword>
<dbReference type="AlphaFoldDB" id="A0A5B9M6Y4"/>
<reference evidence="2 3" key="1">
    <citation type="submission" date="2019-02" db="EMBL/GenBank/DDBJ databases">
        <title>Planctomycetal bacteria perform biofilm scaping via a novel small molecule.</title>
        <authorList>
            <person name="Jeske O."/>
            <person name="Boedeker C."/>
            <person name="Wiegand S."/>
            <person name="Breitling P."/>
            <person name="Kallscheuer N."/>
            <person name="Jogler M."/>
            <person name="Rohde M."/>
            <person name="Petersen J."/>
            <person name="Medema M.H."/>
            <person name="Surup F."/>
            <person name="Jogler C."/>
        </authorList>
    </citation>
    <scope>NUCLEOTIDE SEQUENCE [LARGE SCALE GENOMIC DNA]</scope>
    <source>
        <strain evidence="2 3">Mal15</strain>
    </source>
</reference>
<feature type="transmembrane region" description="Helical" evidence="1">
    <location>
        <begin position="166"/>
        <end position="189"/>
    </location>
</feature>
<feature type="transmembrane region" description="Helical" evidence="1">
    <location>
        <begin position="38"/>
        <end position="59"/>
    </location>
</feature>
<dbReference type="KEGG" id="smam:Mal15_09120"/>
<dbReference type="Proteomes" id="UP000321353">
    <property type="component" value="Chromosome"/>
</dbReference>
<evidence type="ECO:0000313" key="2">
    <source>
        <dbReference type="EMBL" id="QEF96882.1"/>
    </source>
</evidence>
<name>A0A5B9M6Y4_9BACT</name>